<reference evidence="1" key="1">
    <citation type="submission" date="2022-07" db="EMBL/GenBank/DDBJ databases">
        <title>Genome Sequence of Lecanicillium saksenae.</title>
        <authorList>
            <person name="Buettner E."/>
        </authorList>
    </citation>
    <scope>NUCLEOTIDE SEQUENCE</scope>
    <source>
        <strain evidence="1">VT-O1</strain>
    </source>
</reference>
<organism evidence="1 2">
    <name type="scientific">Lecanicillium saksenae</name>
    <dbReference type="NCBI Taxonomy" id="468837"/>
    <lineage>
        <taxon>Eukaryota</taxon>
        <taxon>Fungi</taxon>
        <taxon>Dikarya</taxon>
        <taxon>Ascomycota</taxon>
        <taxon>Pezizomycotina</taxon>
        <taxon>Sordariomycetes</taxon>
        <taxon>Hypocreomycetidae</taxon>
        <taxon>Hypocreales</taxon>
        <taxon>Cordycipitaceae</taxon>
        <taxon>Lecanicillium</taxon>
    </lineage>
</organism>
<accession>A0ACC1R704</accession>
<sequence>MKLLPFVILSRFALALPVSFETGDLAGVSTSIEASISEGDNASSFAEAGSSEINGNEVNTSIPVSIPVNVPTDDALNLAVQ</sequence>
<evidence type="ECO:0000313" key="1">
    <source>
        <dbReference type="EMBL" id="KAJ3498016.1"/>
    </source>
</evidence>
<dbReference type="EMBL" id="JANAKD010000076">
    <property type="protein sequence ID" value="KAJ3498016.1"/>
    <property type="molecule type" value="Genomic_DNA"/>
</dbReference>
<comment type="caution">
    <text evidence="1">The sequence shown here is derived from an EMBL/GenBank/DDBJ whole genome shotgun (WGS) entry which is preliminary data.</text>
</comment>
<dbReference type="Proteomes" id="UP001148737">
    <property type="component" value="Unassembled WGS sequence"/>
</dbReference>
<protein>
    <submittedName>
        <fullName evidence="1">Uncharacterized protein</fullName>
    </submittedName>
</protein>
<keyword evidence="2" id="KW-1185">Reference proteome</keyword>
<name>A0ACC1R704_9HYPO</name>
<proteinExistence type="predicted"/>
<evidence type="ECO:0000313" key="2">
    <source>
        <dbReference type="Proteomes" id="UP001148737"/>
    </source>
</evidence>
<gene>
    <name evidence="1" type="ORF">NLG97_g1443</name>
</gene>